<evidence type="ECO:0000313" key="2">
    <source>
        <dbReference type="EMBL" id="VDN24651.1"/>
    </source>
</evidence>
<name>A0A3P7N183_DIBLA</name>
<dbReference type="AlphaFoldDB" id="A0A3P7N183"/>
<evidence type="ECO:0000256" key="1">
    <source>
        <dbReference type="SAM" id="SignalP"/>
    </source>
</evidence>
<keyword evidence="3" id="KW-1185">Reference proteome</keyword>
<keyword evidence="1" id="KW-0732">Signal</keyword>
<accession>A0A3P7N183</accession>
<dbReference type="Proteomes" id="UP000281553">
    <property type="component" value="Unassembled WGS sequence"/>
</dbReference>
<dbReference type="EMBL" id="UYRU01074465">
    <property type="protein sequence ID" value="VDN24651.1"/>
    <property type="molecule type" value="Genomic_DNA"/>
</dbReference>
<reference evidence="2 3" key="1">
    <citation type="submission" date="2018-11" db="EMBL/GenBank/DDBJ databases">
        <authorList>
            <consortium name="Pathogen Informatics"/>
        </authorList>
    </citation>
    <scope>NUCLEOTIDE SEQUENCE [LARGE SCALE GENOMIC DNA]</scope>
</reference>
<organism evidence="2 3">
    <name type="scientific">Dibothriocephalus latus</name>
    <name type="common">Fish tapeworm</name>
    <name type="synonym">Diphyllobothrium latum</name>
    <dbReference type="NCBI Taxonomy" id="60516"/>
    <lineage>
        <taxon>Eukaryota</taxon>
        <taxon>Metazoa</taxon>
        <taxon>Spiralia</taxon>
        <taxon>Lophotrochozoa</taxon>
        <taxon>Platyhelminthes</taxon>
        <taxon>Cestoda</taxon>
        <taxon>Eucestoda</taxon>
        <taxon>Diphyllobothriidea</taxon>
        <taxon>Diphyllobothriidae</taxon>
        <taxon>Dibothriocephalus</taxon>
    </lineage>
</organism>
<sequence>MIIFFLRLCYLALLLYALLLWQDNEQQEMDATKNSDVQQQQQQNPHLSAWLNSEACPFGFQGGDWLLPRLMVI</sequence>
<feature type="chain" id="PRO_5017951087" description="Secreted protein" evidence="1">
    <location>
        <begin position="27"/>
        <end position="73"/>
    </location>
</feature>
<evidence type="ECO:0008006" key="4">
    <source>
        <dbReference type="Google" id="ProtNLM"/>
    </source>
</evidence>
<evidence type="ECO:0000313" key="3">
    <source>
        <dbReference type="Proteomes" id="UP000281553"/>
    </source>
</evidence>
<protein>
    <recommendedName>
        <fullName evidence="4">Secreted protein</fullName>
    </recommendedName>
</protein>
<feature type="signal peptide" evidence="1">
    <location>
        <begin position="1"/>
        <end position="26"/>
    </location>
</feature>
<proteinExistence type="predicted"/>
<gene>
    <name evidence="2" type="ORF">DILT_LOCUS14480</name>
</gene>